<dbReference type="GO" id="GO:0016627">
    <property type="term" value="F:oxidoreductase activity, acting on the CH-CH group of donors"/>
    <property type="evidence" value="ECO:0007669"/>
    <property type="project" value="UniProtKB-ARBA"/>
</dbReference>
<dbReference type="InterPro" id="IPR036291">
    <property type="entry name" value="NAD(P)-bd_dom_sf"/>
</dbReference>
<keyword evidence="3" id="KW-1185">Reference proteome</keyword>
<protein>
    <recommendedName>
        <fullName evidence="1">PRISE-like Rossmann-fold domain-containing protein</fullName>
    </recommendedName>
</protein>
<dbReference type="PANTHER" id="PTHR32487">
    <property type="entry name" value="3-OXO-DELTA(4,5)-STEROID 5-BETA-REDUCTASE"/>
    <property type="match status" value="1"/>
</dbReference>
<dbReference type="SUPFAM" id="SSF51735">
    <property type="entry name" value="NAD(P)-binding Rossmann-fold domains"/>
    <property type="match status" value="1"/>
</dbReference>
<feature type="domain" description="PRISE-like Rossmann-fold" evidence="1">
    <location>
        <begin position="5"/>
        <end position="142"/>
    </location>
</feature>
<proteinExistence type="predicted"/>
<evidence type="ECO:0000259" key="1">
    <source>
        <dbReference type="Pfam" id="PF22917"/>
    </source>
</evidence>
<name>A0AAV1I8U3_9CHLO</name>
<evidence type="ECO:0000313" key="3">
    <source>
        <dbReference type="Proteomes" id="UP001314263"/>
    </source>
</evidence>
<accession>A0AAV1I8U3</accession>
<dbReference type="Pfam" id="PF22917">
    <property type="entry name" value="PRISE"/>
    <property type="match status" value="1"/>
</dbReference>
<evidence type="ECO:0000313" key="2">
    <source>
        <dbReference type="EMBL" id="CAK0782935.1"/>
    </source>
</evidence>
<dbReference type="Gene3D" id="3.40.50.720">
    <property type="entry name" value="NAD(P)-binding Rossmann-like Domain"/>
    <property type="match status" value="1"/>
</dbReference>
<sequence length="213" mass="24258">MKRVDQGAKWTWSALRPGAIIGFSLGYMNLLDFFGVYGTICKETGAAFRYPGLPKTYRVLMDCVDVDLLTACQIYLSTHPTAQNTAYNISNGDVFRFEQLWPALADWFGVEVAPPLKIPLTTFMPQHKELWSRIRQKYHLKDYPYDKLHQADFAEAWLSFPTDAFADCTKLRKAGFELSMWSEECLISKLNELAREKAIPDYPALKKGAAEIA</sequence>
<dbReference type="InterPro" id="IPR055222">
    <property type="entry name" value="PRISE-like_Rossmann-fold"/>
</dbReference>
<dbReference type="Proteomes" id="UP001314263">
    <property type="component" value="Unassembled WGS sequence"/>
</dbReference>
<dbReference type="AlphaFoldDB" id="A0AAV1I8U3"/>
<dbReference type="EMBL" id="CAUYUE010000007">
    <property type="protein sequence ID" value="CAK0782935.1"/>
    <property type="molecule type" value="Genomic_DNA"/>
</dbReference>
<comment type="caution">
    <text evidence="2">The sequence shown here is derived from an EMBL/GenBank/DDBJ whole genome shotgun (WGS) entry which is preliminary data.</text>
</comment>
<dbReference type="PANTHER" id="PTHR32487:SF0">
    <property type="entry name" value="3-OXO-DELTA(4,5)-STEROID 5-BETA-REDUCTASE"/>
    <property type="match status" value="1"/>
</dbReference>
<gene>
    <name evidence="2" type="ORF">CVIRNUC_006130</name>
</gene>
<reference evidence="2 3" key="1">
    <citation type="submission" date="2023-10" db="EMBL/GenBank/DDBJ databases">
        <authorList>
            <person name="Maclean D."/>
            <person name="Macfadyen A."/>
        </authorList>
    </citation>
    <scope>NUCLEOTIDE SEQUENCE [LARGE SCALE GENOMIC DNA]</scope>
</reference>
<organism evidence="2 3">
    <name type="scientific">Coccomyxa viridis</name>
    <dbReference type="NCBI Taxonomy" id="1274662"/>
    <lineage>
        <taxon>Eukaryota</taxon>
        <taxon>Viridiplantae</taxon>
        <taxon>Chlorophyta</taxon>
        <taxon>core chlorophytes</taxon>
        <taxon>Trebouxiophyceae</taxon>
        <taxon>Trebouxiophyceae incertae sedis</taxon>
        <taxon>Coccomyxaceae</taxon>
        <taxon>Coccomyxa</taxon>
    </lineage>
</organism>